<comment type="caution">
    <text evidence="1">The sequence shown here is derived from an EMBL/GenBank/DDBJ whole genome shotgun (WGS) entry which is preliminary data.</text>
</comment>
<dbReference type="EMBL" id="CAJVQC010058195">
    <property type="protein sequence ID" value="CAG8798432.1"/>
    <property type="molecule type" value="Genomic_DNA"/>
</dbReference>
<gene>
    <name evidence="1" type="ORF">RPERSI_LOCUS20524</name>
</gene>
<feature type="non-terminal residue" evidence="1">
    <location>
        <position position="57"/>
    </location>
</feature>
<keyword evidence="2" id="KW-1185">Reference proteome</keyword>
<sequence length="57" mass="6790">FTKKCLVFDNENKGNQEVEVLSRRRELRKRGYINYTESDVETNSESDYVEKTSKKLN</sequence>
<feature type="non-terminal residue" evidence="1">
    <location>
        <position position="1"/>
    </location>
</feature>
<name>A0ACA9RN04_9GLOM</name>
<protein>
    <submittedName>
        <fullName evidence="1">6744_t:CDS:1</fullName>
    </submittedName>
</protein>
<accession>A0ACA9RN04</accession>
<organism evidence="1 2">
    <name type="scientific">Racocetra persica</name>
    <dbReference type="NCBI Taxonomy" id="160502"/>
    <lineage>
        <taxon>Eukaryota</taxon>
        <taxon>Fungi</taxon>
        <taxon>Fungi incertae sedis</taxon>
        <taxon>Mucoromycota</taxon>
        <taxon>Glomeromycotina</taxon>
        <taxon>Glomeromycetes</taxon>
        <taxon>Diversisporales</taxon>
        <taxon>Gigasporaceae</taxon>
        <taxon>Racocetra</taxon>
    </lineage>
</organism>
<dbReference type="Proteomes" id="UP000789920">
    <property type="component" value="Unassembled WGS sequence"/>
</dbReference>
<proteinExistence type="predicted"/>
<evidence type="ECO:0000313" key="2">
    <source>
        <dbReference type="Proteomes" id="UP000789920"/>
    </source>
</evidence>
<reference evidence="1" key="1">
    <citation type="submission" date="2021-06" db="EMBL/GenBank/DDBJ databases">
        <authorList>
            <person name="Kallberg Y."/>
            <person name="Tangrot J."/>
            <person name="Rosling A."/>
        </authorList>
    </citation>
    <scope>NUCLEOTIDE SEQUENCE</scope>
    <source>
        <strain evidence="1">MA461A</strain>
    </source>
</reference>
<evidence type="ECO:0000313" key="1">
    <source>
        <dbReference type="EMBL" id="CAG8798432.1"/>
    </source>
</evidence>